<dbReference type="EMBL" id="FMAE01000003">
    <property type="protein sequence ID" value="SCB25691.1"/>
    <property type="molecule type" value="Genomic_DNA"/>
</dbReference>
<dbReference type="RefSeq" id="WP_050995847.1">
    <property type="nucleotide sequence ID" value="NZ_CP104173.1"/>
</dbReference>
<sequence length="67" mass="7630">MAGPEFPIFEVTLAQRRRRTWSWSVCTIQGAVVMQGREASRPAAKYQAERALFMLLLTAPYRSRLSA</sequence>
<reference evidence="2 4" key="2">
    <citation type="submission" date="2016-08" db="EMBL/GenBank/DDBJ databases">
        <authorList>
            <person name="Seilhamer J.J."/>
        </authorList>
    </citation>
    <scope>NUCLEOTIDE SEQUENCE [LARGE SCALE GENOMIC DNA]</scope>
    <source>
        <strain evidence="2 4">CCBAU 10071</strain>
    </source>
</reference>
<evidence type="ECO:0000313" key="3">
    <source>
        <dbReference type="Proteomes" id="UP000051380"/>
    </source>
</evidence>
<organism evidence="1 3">
    <name type="scientific">Bradyrhizobium yuanmingense</name>
    <dbReference type="NCBI Taxonomy" id="108015"/>
    <lineage>
        <taxon>Bacteria</taxon>
        <taxon>Pseudomonadati</taxon>
        <taxon>Pseudomonadota</taxon>
        <taxon>Alphaproteobacteria</taxon>
        <taxon>Hyphomicrobiales</taxon>
        <taxon>Nitrobacteraceae</taxon>
        <taxon>Bradyrhizobium</taxon>
    </lineage>
</organism>
<evidence type="ECO:0000313" key="4">
    <source>
        <dbReference type="Proteomes" id="UP000183174"/>
    </source>
</evidence>
<dbReference type="Proteomes" id="UP000051380">
    <property type="component" value="Unassembled WGS sequence"/>
</dbReference>
<evidence type="ECO:0008006" key="5">
    <source>
        <dbReference type="Google" id="ProtNLM"/>
    </source>
</evidence>
<accession>A0A0R3CEP9</accession>
<dbReference type="Proteomes" id="UP000183174">
    <property type="component" value="Unassembled WGS sequence"/>
</dbReference>
<evidence type="ECO:0000313" key="2">
    <source>
        <dbReference type="EMBL" id="SCB25691.1"/>
    </source>
</evidence>
<evidence type="ECO:0000313" key="1">
    <source>
        <dbReference type="EMBL" id="KRP93860.1"/>
    </source>
</evidence>
<dbReference type="GeneID" id="93179639"/>
<dbReference type="AlphaFoldDB" id="A0A0R3CEP9"/>
<proteinExistence type="predicted"/>
<protein>
    <recommendedName>
        <fullName evidence="5">DRBM domain-containing protein</fullName>
    </recommendedName>
</protein>
<gene>
    <name evidence="1" type="ORF">AOQ72_21580</name>
    <name evidence="2" type="ORF">GA0061099_1003631</name>
</gene>
<reference evidence="1 3" key="1">
    <citation type="submission" date="2015-09" db="EMBL/GenBank/DDBJ databases">
        <title>Draft Genome Sequence of the Strain BR 3267 (Bradyrhizobium yuanmingense) recommended as inoculant for cowpea in Brazil.</title>
        <authorList>
            <person name="Simoes-Araujo J.L."/>
            <person name="Zilli J.E."/>
        </authorList>
    </citation>
    <scope>NUCLEOTIDE SEQUENCE [LARGE SCALE GENOMIC DNA]</scope>
    <source>
        <strain evidence="1 3">BR3267</strain>
    </source>
</reference>
<name>A0A0R3CEP9_9BRAD</name>
<dbReference type="EMBL" id="LJYF01000029">
    <property type="protein sequence ID" value="KRP93860.1"/>
    <property type="molecule type" value="Genomic_DNA"/>
</dbReference>